<evidence type="ECO:0000259" key="9">
    <source>
        <dbReference type="Pfam" id="PF06144"/>
    </source>
</evidence>
<dbReference type="PANTHER" id="PTHR34388">
    <property type="entry name" value="DNA POLYMERASE III SUBUNIT DELTA"/>
    <property type="match status" value="1"/>
</dbReference>
<evidence type="ECO:0000256" key="5">
    <source>
        <dbReference type="ARBA" id="ARBA00022705"/>
    </source>
</evidence>
<dbReference type="Proteomes" id="UP001597120">
    <property type="component" value="Unassembled WGS sequence"/>
</dbReference>
<reference evidence="12" key="1">
    <citation type="journal article" date="2019" name="Int. J. Syst. Evol. Microbiol.">
        <title>The Global Catalogue of Microorganisms (GCM) 10K type strain sequencing project: providing services to taxonomists for standard genome sequencing and annotation.</title>
        <authorList>
            <consortium name="The Broad Institute Genomics Platform"/>
            <consortium name="The Broad Institute Genome Sequencing Center for Infectious Disease"/>
            <person name="Wu L."/>
            <person name="Ma J."/>
        </authorList>
    </citation>
    <scope>NUCLEOTIDE SEQUENCE [LARGE SCALE GENOMIC DNA]</scope>
    <source>
        <strain evidence="12">CCUG 57263</strain>
    </source>
</reference>
<evidence type="ECO:0000313" key="12">
    <source>
        <dbReference type="Proteomes" id="UP001597120"/>
    </source>
</evidence>
<evidence type="ECO:0000256" key="2">
    <source>
        <dbReference type="ARBA" id="ARBA00017703"/>
    </source>
</evidence>
<dbReference type="InterPro" id="IPR048466">
    <property type="entry name" value="DNA_pol3_delta-like_C"/>
</dbReference>
<name>A0ABW3DDH3_9BACL</name>
<keyword evidence="3 11" id="KW-0808">Transferase</keyword>
<feature type="domain" description="DNA polymerase III delta subunit-like C-terminal" evidence="10">
    <location>
        <begin position="217"/>
        <end position="336"/>
    </location>
</feature>
<dbReference type="Pfam" id="PF06144">
    <property type="entry name" value="DNA_pol3_delta"/>
    <property type="match status" value="1"/>
</dbReference>
<dbReference type="RefSeq" id="WP_150960054.1">
    <property type="nucleotide sequence ID" value="NZ_JBHTIU010000081.1"/>
</dbReference>
<dbReference type="InterPro" id="IPR010372">
    <property type="entry name" value="DNA_pol3_delta_N"/>
</dbReference>
<comment type="catalytic activity">
    <reaction evidence="8">
        <text>DNA(n) + a 2'-deoxyribonucleoside 5'-triphosphate = DNA(n+1) + diphosphate</text>
        <dbReference type="Rhea" id="RHEA:22508"/>
        <dbReference type="Rhea" id="RHEA-COMP:17339"/>
        <dbReference type="Rhea" id="RHEA-COMP:17340"/>
        <dbReference type="ChEBI" id="CHEBI:33019"/>
        <dbReference type="ChEBI" id="CHEBI:61560"/>
        <dbReference type="ChEBI" id="CHEBI:173112"/>
        <dbReference type="EC" id="2.7.7.7"/>
    </reaction>
</comment>
<dbReference type="InterPro" id="IPR005790">
    <property type="entry name" value="DNA_polIII_delta"/>
</dbReference>
<dbReference type="InterPro" id="IPR027417">
    <property type="entry name" value="P-loop_NTPase"/>
</dbReference>
<organism evidence="11 12">
    <name type="scientific">Paenibacillus residui</name>
    <dbReference type="NCBI Taxonomy" id="629724"/>
    <lineage>
        <taxon>Bacteria</taxon>
        <taxon>Bacillati</taxon>
        <taxon>Bacillota</taxon>
        <taxon>Bacilli</taxon>
        <taxon>Bacillales</taxon>
        <taxon>Paenibacillaceae</taxon>
        <taxon>Paenibacillus</taxon>
    </lineage>
</organism>
<proteinExistence type="inferred from homology"/>
<comment type="caution">
    <text evidence="11">The sequence shown here is derived from an EMBL/GenBank/DDBJ whole genome shotgun (WGS) entry which is preliminary data.</text>
</comment>
<dbReference type="GO" id="GO:0003887">
    <property type="term" value="F:DNA-directed DNA polymerase activity"/>
    <property type="evidence" value="ECO:0007669"/>
    <property type="project" value="UniProtKB-EC"/>
</dbReference>
<protein>
    <recommendedName>
        <fullName evidence="2">DNA polymerase III subunit delta</fullName>
        <ecNumber evidence="1">2.7.7.7</ecNumber>
    </recommendedName>
</protein>
<comment type="similarity">
    <text evidence="7">Belongs to the DNA polymerase HolA subunit family.</text>
</comment>
<evidence type="ECO:0000256" key="8">
    <source>
        <dbReference type="ARBA" id="ARBA00049244"/>
    </source>
</evidence>
<dbReference type="Gene3D" id="1.20.272.10">
    <property type="match status" value="1"/>
</dbReference>
<evidence type="ECO:0000256" key="6">
    <source>
        <dbReference type="ARBA" id="ARBA00022932"/>
    </source>
</evidence>
<dbReference type="Gene3D" id="3.40.50.300">
    <property type="entry name" value="P-loop containing nucleotide triphosphate hydrolases"/>
    <property type="match status" value="1"/>
</dbReference>
<dbReference type="NCBIfam" id="TIGR01128">
    <property type="entry name" value="holA"/>
    <property type="match status" value="1"/>
</dbReference>
<dbReference type="PANTHER" id="PTHR34388:SF1">
    <property type="entry name" value="DNA POLYMERASE III SUBUNIT DELTA"/>
    <property type="match status" value="1"/>
</dbReference>
<evidence type="ECO:0000256" key="4">
    <source>
        <dbReference type="ARBA" id="ARBA00022695"/>
    </source>
</evidence>
<keyword evidence="4 11" id="KW-0548">Nucleotidyltransferase</keyword>
<gene>
    <name evidence="11" type="primary">holA</name>
    <name evidence="11" type="ORF">ACFQ03_20360</name>
</gene>
<keyword evidence="5" id="KW-0235">DNA replication</keyword>
<keyword evidence="6" id="KW-0239">DNA-directed DNA polymerase</keyword>
<dbReference type="SUPFAM" id="SSF52540">
    <property type="entry name" value="P-loop containing nucleoside triphosphate hydrolases"/>
    <property type="match status" value="1"/>
</dbReference>
<dbReference type="SUPFAM" id="SSF48019">
    <property type="entry name" value="post-AAA+ oligomerization domain-like"/>
    <property type="match status" value="1"/>
</dbReference>
<evidence type="ECO:0000259" key="10">
    <source>
        <dbReference type="Pfam" id="PF21694"/>
    </source>
</evidence>
<keyword evidence="12" id="KW-1185">Reference proteome</keyword>
<dbReference type="EMBL" id="JBHTIU010000081">
    <property type="protein sequence ID" value="MFD0871497.1"/>
    <property type="molecule type" value="Genomic_DNA"/>
</dbReference>
<evidence type="ECO:0000256" key="1">
    <source>
        <dbReference type="ARBA" id="ARBA00012417"/>
    </source>
</evidence>
<evidence type="ECO:0000313" key="11">
    <source>
        <dbReference type="EMBL" id="MFD0871497.1"/>
    </source>
</evidence>
<sequence length="339" mass="38577">MDYRSIVKEIEQGKLMPVYVCYGPEVFRRREFIRFMLGKLVEPEHEEFAVTRYDLNETPLDVVLDDSETVPFLVPKKVIIAENAQFLTGAKENSKVEHRLERLIEYLKNPVDYTVLILVVDAEKLDERKKLVKALKERKCLLAFQTLTAEELADWAARRANRLGMTFGSGALEKFLLYGGTDLQSLAMELDKLSLYVGSGGEVTADLVEQMVARTTEQNVFILIDELVKMNTGKALEILQDLYKQKEEPIKIVALMARQYRLIAQVKELVQTGYSHQQIAGAVGAHPYAVKLAAEQARKYDVNRLNRILSRLADLDYQMKSGQIDKSFGLELLLLNMAV</sequence>
<dbReference type="Pfam" id="PF21694">
    <property type="entry name" value="DNA_pol3_delta_C"/>
    <property type="match status" value="1"/>
</dbReference>
<accession>A0ABW3DDH3</accession>
<feature type="domain" description="DNA polymerase III delta N-terminal" evidence="9">
    <location>
        <begin position="19"/>
        <end position="144"/>
    </location>
</feature>
<dbReference type="EC" id="2.7.7.7" evidence="1"/>
<evidence type="ECO:0000256" key="7">
    <source>
        <dbReference type="ARBA" id="ARBA00034754"/>
    </source>
</evidence>
<dbReference type="Gene3D" id="1.10.8.60">
    <property type="match status" value="1"/>
</dbReference>
<evidence type="ECO:0000256" key="3">
    <source>
        <dbReference type="ARBA" id="ARBA00022679"/>
    </source>
</evidence>
<dbReference type="InterPro" id="IPR008921">
    <property type="entry name" value="DNA_pol3_clamp-load_cplx_C"/>
</dbReference>